<keyword evidence="3" id="KW-1185">Reference proteome</keyword>
<comment type="caution">
    <text evidence="2">The sequence shown here is derived from an EMBL/GenBank/DDBJ whole genome shotgun (WGS) entry which is preliminary data.</text>
</comment>
<dbReference type="AlphaFoldDB" id="A0A843U5H7"/>
<feature type="signal peptide" evidence="1">
    <location>
        <begin position="1"/>
        <end position="19"/>
    </location>
</feature>
<evidence type="ECO:0000256" key="1">
    <source>
        <dbReference type="SAM" id="SignalP"/>
    </source>
</evidence>
<evidence type="ECO:0008006" key="4">
    <source>
        <dbReference type="Google" id="ProtNLM"/>
    </source>
</evidence>
<sequence length="133" mass="14898">MSFISMTFALVPLVGFCTSTGRLQVFRVHECRRRGVCASGRRYTVWEYINVRDRVFVPPSGCLCRCRTTLPRRTSFGDGGGLKYKRWESCDNLWRLPADVAQCSPNAEDGTPTGAKDFSSARAAYLSSRTDTL</sequence>
<protein>
    <recommendedName>
        <fullName evidence="4">Secreted protein</fullName>
    </recommendedName>
</protein>
<evidence type="ECO:0000313" key="3">
    <source>
        <dbReference type="Proteomes" id="UP000652761"/>
    </source>
</evidence>
<reference evidence="2" key="1">
    <citation type="submission" date="2017-07" db="EMBL/GenBank/DDBJ databases">
        <title>Taro Niue Genome Assembly and Annotation.</title>
        <authorList>
            <person name="Atibalentja N."/>
            <person name="Keating K."/>
            <person name="Fields C.J."/>
        </authorList>
    </citation>
    <scope>NUCLEOTIDE SEQUENCE</scope>
    <source>
        <strain evidence="2">Niue_2</strain>
        <tissue evidence="2">Leaf</tissue>
    </source>
</reference>
<name>A0A843U5H7_COLES</name>
<accession>A0A843U5H7</accession>
<organism evidence="2 3">
    <name type="scientific">Colocasia esculenta</name>
    <name type="common">Wild taro</name>
    <name type="synonym">Arum esculentum</name>
    <dbReference type="NCBI Taxonomy" id="4460"/>
    <lineage>
        <taxon>Eukaryota</taxon>
        <taxon>Viridiplantae</taxon>
        <taxon>Streptophyta</taxon>
        <taxon>Embryophyta</taxon>
        <taxon>Tracheophyta</taxon>
        <taxon>Spermatophyta</taxon>
        <taxon>Magnoliopsida</taxon>
        <taxon>Liliopsida</taxon>
        <taxon>Araceae</taxon>
        <taxon>Aroideae</taxon>
        <taxon>Colocasieae</taxon>
        <taxon>Colocasia</taxon>
    </lineage>
</organism>
<dbReference type="EMBL" id="NMUH01000514">
    <property type="protein sequence ID" value="MQL80562.1"/>
    <property type="molecule type" value="Genomic_DNA"/>
</dbReference>
<evidence type="ECO:0000313" key="2">
    <source>
        <dbReference type="EMBL" id="MQL80562.1"/>
    </source>
</evidence>
<feature type="chain" id="PRO_5032759544" description="Secreted protein" evidence="1">
    <location>
        <begin position="20"/>
        <end position="133"/>
    </location>
</feature>
<proteinExistence type="predicted"/>
<keyword evidence="1" id="KW-0732">Signal</keyword>
<dbReference type="Proteomes" id="UP000652761">
    <property type="component" value="Unassembled WGS sequence"/>
</dbReference>
<gene>
    <name evidence="2" type="ORF">Taro_013006</name>
</gene>